<dbReference type="Proteomes" id="UP000218387">
    <property type="component" value="Chromosome"/>
</dbReference>
<dbReference type="AlphaFoldDB" id="A0A4P9C7N3"/>
<evidence type="ECO:0008006" key="3">
    <source>
        <dbReference type="Google" id="ProtNLM"/>
    </source>
</evidence>
<dbReference type="KEGG" id="emt:CPZ25_008960"/>
<keyword evidence="2" id="KW-1185">Reference proteome</keyword>
<reference evidence="1 2" key="1">
    <citation type="submission" date="2018-05" db="EMBL/GenBank/DDBJ databases">
        <title>Genome comparison of Eubacterium sp.</title>
        <authorList>
            <person name="Feng Y."/>
            <person name="Sanchez-Andrea I."/>
            <person name="Stams A.J.M."/>
            <person name="De Vos W.M."/>
        </authorList>
    </citation>
    <scope>NUCLEOTIDE SEQUENCE [LARGE SCALE GENOMIC DNA]</scope>
    <source>
        <strain evidence="1 2">YI</strain>
    </source>
</reference>
<evidence type="ECO:0000313" key="2">
    <source>
        <dbReference type="Proteomes" id="UP000218387"/>
    </source>
</evidence>
<evidence type="ECO:0000313" key="1">
    <source>
        <dbReference type="EMBL" id="QCT71453.1"/>
    </source>
</evidence>
<proteinExistence type="predicted"/>
<sequence>MKASNLLNTQVFLENDTRLRGLVRDIRVRDHKIDCLVLSEGGLFSKAQIIFPSDIIEVDYDHVTLGGDKGITKLSAKEMKARLADSYSIVNTPVKDVDGKRFAKVADATVSKDFKVQEYDLSRSFFDDLDYGYSLVAAEHMTYHDKSLNYDRDMLEMDRTHREGGILEKVLGEEHHENITG</sequence>
<organism evidence="1 2">
    <name type="scientific">Eubacterium maltosivorans</name>
    <dbReference type="NCBI Taxonomy" id="2041044"/>
    <lineage>
        <taxon>Bacteria</taxon>
        <taxon>Bacillati</taxon>
        <taxon>Bacillota</taxon>
        <taxon>Clostridia</taxon>
        <taxon>Eubacteriales</taxon>
        <taxon>Eubacteriaceae</taxon>
        <taxon>Eubacterium</taxon>
    </lineage>
</organism>
<gene>
    <name evidence="1" type="ORF">CPZ25_008960</name>
</gene>
<dbReference type="EMBL" id="CP029487">
    <property type="protein sequence ID" value="QCT71453.1"/>
    <property type="molecule type" value="Genomic_DNA"/>
</dbReference>
<accession>A0A4P9C7N3</accession>
<name>A0A4P9C7N3_EUBML</name>
<protein>
    <recommendedName>
        <fullName evidence="3">PRC-barrel domain-containing protein</fullName>
    </recommendedName>
</protein>
<dbReference type="RefSeq" id="WP_058693616.1">
    <property type="nucleotide sequence ID" value="NZ_CABJDW020000012.1"/>
</dbReference>